<dbReference type="AlphaFoldDB" id="A0A1F7I304"/>
<accession>A0A1F7I304</accession>
<dbReference type="EMBL" id="MGAD01000039">
    <property type="protein sequence ID" value="OGK37758.1"/>
    <property type="molecule type" value="Genomic_DNA"/>
</dbReference>
<proteinExistence type="predicted"/>
<evidence type="ECO:0000313" key="2">
    <source>
        <dbReference type="Proteomes" id="UP000178076"/>
    </source>
</evidence>
<sequence>MQKQKPLLTKAQIKILTKNRSPGGWEYEDNCAVCQFMKRMDFANNQTDFFTLKEAFIQGVKLGILTGDEIDLKLLETDLESLSS</sequence>
<comment type="caution">
    <text evidence="1">The sequence shown here is derived from an EMBL/GenBank/DDBJ whole genome shotgun (WGS) entry which is preliminary data.</text>
</comment>
<dbReference type="Proteomes" id="UP000178076">
    <property type="component" value="Unassembled WGS sequence"/>
</dbReference>
<reference evidence="1 2" key="1">
    <citation type="journal article" date="2016" name="Nat. Commun.">
        <title>Thousands of microbial genomes shed light on interconnected biogeochemical processes in an aquifer system.</title>
        <authorList>
            <person name="Anantharaman K."/>
            <person name="Brown C.T."/>
            <person name="Hug L.A."/>
            <person name="Sharon I."/>
            <person name="Castelle C.J."/>
            <person name="Probst A.J."/>
            <person name="Thomas B.C."/>
            <person name="Singh A."/>
            <person name="Wilkins M.J."/>
            <person name="Karaoz U."/>
            <person name="Brodie E.L."/>
            <person name="Williams K.H."/>
            <person name="Hubbard S.S."/>
            <person name="Banfield J.F."/>
        </authorList>
    </citation>
    <scope>NUCLEOTIDE SEQUENCE [LARGE SCALE GENOMIC DNA]</scope>
</reference>
<protein>
    <submittedName>
        <fullName evidence="1">Uncharacterized protein</fullName>
    </submittedName>
</protein>
<organism evidence="1 2">
    <name type="scientific">Candidatus Roizmanbacteria bacterium RIFCSPHIGHO2_12_FULL_42_10</name>
    <dbReference type="NCBI Taxonomy" id="1802053"/>
    <lineage>
        <taxon>Bacteria</taxon>
        <taxon>Candidatus Roizmaniibacteriota</taxon>
    </lineage>
</organism>
<gene>
    <name evidence="1" type="ORF">A3F32_00905</name>
</gene>
<name>A0A1F7I304_9BACT</name>
<evidence type="ECO:0000313" key="1">
    <source>
        <dbReference type="EMBL" id="OGK37758.1"/>
    </source>
</evidence>